<dbReference type="KEGG" id="shi:Shel_10050"/>
<reference evidence="1 2" key="1">
    <citation type="journal article" date="2009" name="Stand. Genomic Sci.">
        <title>Complete genome sequence of Slackia heliotrinireducens type strain (RHS 1).</title>
        <authorList>
            <person name="Pukall R."/>
            <person name="Lapidus A."/>
            <person name="Nolan M."/>
            <person name="Copeland A."/>
            <person name="Glavina Del Rio T."/>
            <person name="Lucas S."/>
            <person name="Chen F."/>
            <person name="Tice H."/>
            <person name="Cheng J.F."/>
            <person name="Chertkov O."/>
            <person name="Bruce D."/>
            <person name="Goodwin L."/>
            <person name="Kuske C."/>
            <person name="Brettin T."/>
            <person name="Detter J.C."/>
            <person name="Han C."/>
            <person name="Pitluck S."/>
            <person name="Pati A."/>
            <person name="Mavrommatis K."/>
            <person name="Ivanova N."/>
            <person name="Ovchinnikova G."/>
            <person name="Chen A."/>
            <person name="Palaniappan K."/>
            <person name="Schneider S."/>
            <person name="Rohde M."/>
            <person name="Chain P."/>
            <person name="D'haeseleer P."/>
            <person name="Goker M."/>
            <person name="Bristow J."/>
            <person name="Eisen J.A."/>
            <person name="Markowitz V."/>
            <person name="Kyrpides N.C."/>
            <person name="Klenk H.P."/>
            <person name="Hugenholtz P."/>
        </authorList>
    </citation>
    <scope>NUCLEOTIDE SEQUENCE [LARGE SCALE GENOMIC DNA]</scope>
    <source>
        <strain evidence="2">ATCC 29202 / DSM 20476 / NCTC 11029 / RHS 1</strain>
    </source>
</reference>
<proteinExistence type="predicted"/>
<accession>C7N557</accession>
<name>C7N557_SLAHD</name>
<evidence type="ECO:0000313" key="1">
    <source>
        <dbReference type="EMBL" id="ACV22042.1"/>
    </source>
</evidence>
<sequence>MRTLLIQELPTRKSAVPVSYIFARRPLVDFDDLTLGAAGPVVAAVAAHAMRELGLTALRAGGTCGDRCDVIGAAARMGASTTGLTFRDCHMYHLLIQPAELPAEHI</sequence>
<dbReference type="HOGENOM" id="CLU_2221479_0_0_11"/>
<dbReference type="EMBL" id="CP001684">
    <property type="protein sequence ID" value="ACV22042.1"/>
    <property type="molecule type" value="Genomic_DNA"/>
</dbReference>
<evidence type="ECO:0000313" key="2">
    <source>
        <dbReference type="Proteomes" id="UP000002026"/>
    </source>
</evidence>
<dbReference type="AlphaFoldDB" id="C7N557"/>
<organism evidence="1 2">
    <name type="scientific">Slackia heliotrinireducens (strain ATCC 29202 / DSM 20476 / NCTC 11029 / RHS 1)</name>
    <name type="common">Peptococcus heliotrinreducens</name>
    <dbReference type="NCBI Taxonomy" id="471855"/>
    <lineage>
        <taxon>Bacteria</taxon>
        <taxon>Bacillati</taxon>
        <taxon>Actinomycetota</taxon>
        <taxon>Coriobacteriia</taxon>
        <taxon>Eggerthellales</taxon>
        <taxon>Eggerthellaceae</taxon>
        <taxon>Slackia</taxon>
    </lineage>
</organism>
<keyword evidence="2" id="KW-1185">Reference proteome</keyword>
<dbReference type="Proteomes" id="UP000002026">
    <property type="component" value="Chromosome"/>
</dbReference>
<dbReference type="STRING" id="471855.Shel_10050"/>
<protein>
    <submittedName>
        <fullName evidence="1">Uncharacterized protein</fullName>
    </submittedName>
</protein>
<gene>
    <name evidence="1" type="ordered locus">Shel_10050</name>
</gene>